<reference evidence="2" key="1">
    <citation type="submission" date="2015-08" db="EMBL/GenBank/DDBJ databases">
        <title>Fjat-14210 dsm16467.</title>
        <authorList>
            <person name="Liu B."/>
            <person name="Wang J."/>
            <person name="Zhu Y."/>
            <person name="Liu G."/>
            <person name="Chen Q."/>
            <person name="Chen Z."/>
            <person name="Lan J."/>
            <person name="Che J."/>
            <person name="Ge C."/>
            <person name="Shi H."/>
            <person name="Pan Z."/>
            <person name="Liu X."/>
        </authorList>
    </citation>
    <scope>NUCLEOTIDE SEQUENCE [LARGE SCALE GENOMIC DNA]</scope>
    <source>
        <strain evidence="2">DSM 16467</strain>
    </source>
</reference>
<keyword evidence="2" id="KW-1185">Reference proteome</keyword>
<sequence>MTEQEHNIPLTSPEIAALWTSYLQHSATTCFYKHFLQHLKDQEIKPIVEEMLALETSYLQKIEQIFVTESFPIPKAFTDKDVDLTAPALFTDLFALSFVYRVGQMTVPYYATVLTKVAREDVVAYYDEGLMSSKALYKKSLELMLSKGIYDRPPKMMYPKEVEYMEKQQTLFGAFFGEKRPLNSMELSEIFSTIERNYIGLLLMMGLIQVTKDQEIRAYLLKGKRLSEKQIDTFNKILRKEEQLGNIPVSMEVTSSTTSPFSDRLIMFLISATTTTGIYMLSYALSTSLRKDLAVHYSILLTEIMSYGGEGLEIIIKRGWMEQPPQTVNRQDLYKP</sequence>
<dbReference type="EMBL" id="LILC01000016">
    <property type="protein sequence ID" value="KOO44266.1"/>
    <property type="molecule type" value="Genomic_DNA"/>
</dbReference>
<dbReference type="GO" id="GO:0016853">
    <property type="term" value="F:isomerase activity"/>
    <property type="evidence" value="ECO:0007669"/>
    <property type="project" value="UniProtKB-KW"/>
</dbReference>
<dbReference type="InterPro" id="IPR012347">
    <property type="entry name" value="Ferritin-like"/>
</dbReference>
<protein>
    <submittedName>
        <fullName evidence="1">Sugar isomerase</fullName>
    </submittedName>
</protein>
<keyword evidence="1" id="KW-0413">Isomerase</keyword>
<gene>
    <name evidence="1" type="ORF">AMD01_13340</name>
</gene>
<dbReference type="RefSeq" id="WP_053401920.1">
    <property type="nucleotide sequence ID" value="NZ_JAUKEN010000001.1"/>
</dbReference>
<name>A0A0M0KZM3_9BACI</name>
<dbReference type="PATRIC" id="fig|284581.3.peg.4794"/>
<dbReference type="InterPro" id="IPR021617">
    <property type="entry name" value="DUF3231"/>
</dbReference>
<dbReference type="Gene3D" id="1.20.1260.10">
    <property type="match status" value="2"/>
</dbReference>
<proteinExistence type="predicted"/>
<dbReference type="AlphaFoldDB" id="A0A0M0KZM3"/>
<dbReference type="Pfam" id="PF11553">
    <property type="entry name" value="DUF3231"/>
    <property type="match status" value="2"/>
</dbReference>
<comment type="caution">
    <text evidence="1">The sequence shown here is derived from an EMBL/GenBank/DDBJ whole genome shotgun (WGS) entry which is preliminary data.</text>
</comment>
<dbReference type="Proteomes" id="UP000037558">
    <property type="component" value="Unassembled WGS sequence"/>
</dbReference>
<evidence type="ECO:0000313" key="1">
    <source>
        <dbReference type="EMBL" id="KOO44266.1"/>
    </source>
</evidence>
<dbReference type="OrthoDB" id="1675670at2"/>
<dbReference type="STRING" id="284581.AMD01_13340"/>
<organism evidence="1 2">
    <name type="scientific">Priestia koreensis</name>
    <dbReference type="NCBI Taxonomy" id="284581"/>
    <lineage>
        <taxon>Bacteria</taxon>
        <taxon>Bacillati</taxon>
        <taxon>Bacillota</taxon>
        <taxon>Bacilli</taxon>
        <taxon>Bacillales</taxon>
        <taxon>Bacillaceae</taxon>
        <taxon>Priestia</taxon>
    </lineage>
</organism>
<evidence type="ECO:0000313" key="2">
    <source>
        <dbReference type="Proteomes" id="UP000037558"/>
    </source>
</evidence>
<accession>A0A0M0KZM3</accession>